<dbReference type="GO" id="GO:0015031">
    <property type="term" value="P:protein transport"/>
    <property type="evidence" value="ECO:0007669"/>
    <property type="project" value="UniProtKB-UniRule"/>
</dbReference>
<evidence type="ECO:0000256" key="9">
    <source>
        <dbReference type="HAMAP-Rule" id="MF_00303"/>
    </source>
</evidence>
<dbReference type="GO" id="GO:0005737">
    <property type="term" value="C:cytoplasm"/>
    <property type="evidence" value="ECO:0007669"/>
    <property type="project" value="UniProtKB-SubCell"/>
</dbReference>
<feature type="domain" description="Trigger factor ribosome-binding bacterial" evidence="10">
    <location>
        <begin position="1"/>
        <end position="147"/>
    </location>
</feature>
<dbReference type="RefSeq" id="WP_068516695.1">
    <property type="nucleotide sequence ID" value="NZ_AP014945.1"/>
</dbReference>
<name>A0A0U5AI91_9BACT</name>
<dbReference type="AlphaFoldDB" id="A0A0U5AI91"/>
<dbReference type="PANTHER" id="PTHR30560">
    <property type="entry name" value="TRIGGER FACTOR CHAPERONE AND PEPTIDYL-PROLYL CIS/TRANS ISOMERASE"/>
    <property type="match status" value="1"/>
</dbReference>
<dbReference type="SUPFAM" id="SSF54534">
    <property type="entry name" value="FKBP-like"/>
    <property type="match status" value="1"/>
</dbReference>
<dbReference type="EMBL" id="AP014945">
    <property type="protein sequence ID" value="BAU23619.1"/>
    <property type="molecule type" value="Genomic_DNA"/>
</dbReference>
<dbReference type="GO" id="GO:0043335">
    <property type="term" value="P:protein unfolding"/>
    <property type="evidence" value="ECO:0007669"/>
    <property type="project" value="TreeGrafter"/>
</dbReference>
<dbReference type="InterPro" id="IPR008880">
    <property type="entry name" value="Trigger_fac_C"/>
</dbReference>
<dbReference type="Gene3D" id="3.30.70.1050">
    <property type="entry name" value="Trigger factor ribosome-binding domain"/>
    <property type="match status" value="1"/>
</dbReference>
<reference evidence="13" key="2">
    <citation type="journal article" date="2016" name="Int. J. Syst. Evol. Microbiol.">
        <title>Caldimicrobium thiodismutans sp. nov., a sulfur-disproportionating bacterium isolated from a hot spring.</title>
        <authorList>
            <person name="Kojima H."/>
            <person name="Umezawa K."/>
            <person name="Fukui M."/>
        </authorList>
    </citation>
    <scope>NUCLEOTIDE SEQUENCE [LARGE SCALE GENOMIC DNA]</scope>
    <source>
        <strain evidence="13">TF1</strain>
    </source>
</reference>
<evidence type="ECO:0000256" key="1">
    <source>
        <dbReference type="ARBA" id="ARBA00000971"/>
    </source>
</evidence>
<evidence type="ECO:0000313" key="12">
    <source>
        <dbReference type="EMBL" id="BAU23619.1"/>
    </source>
</evidence>
<comment type="catalytic activity">
    <reaction evidence="1 9">
        <text>[protein]-peptidylproline (omega=180) = [protein]-peptidylproline (omega=0)</text>
        <dbReference type="Rhea" id="RHEA:16237"/>
        <dbReference type="Rhea" id="RHEA-COMP:10747"/>
        <dbReference type="Rhea" id="RHEA-COMP:10748"/>
        <dbReference type="ChEBI" id="CHEBI:83833"/>
        <dbReference type="ChEBI" id="CHEBI:83834"/>
        <dbReference type="EC" id="5.2.1.8"/>
    </reaction>
</comment>
<evidence type="ECO:0000256" key="2">
    <source>
        <dbReference type="ARBA" id="ARBA00005464"/>
    </source>
</evidence>
<comment type="function">
    <text evidence="9">Involved in protein export. Acts as a chaperone by maintaining the newly synthesized protein in an open conformation. Functions as a peptidyl-prolyl cis-trans isomerase.</text>
</comment>
<dbReference type="PANTHER" id="PTHR30560:SF3">
    <property type="entry name" value="TRIGGER FACTOR-LIKE PROTEIN TIG, CHLOROPLASTIC"/>
    <property type="match status" value="1"/>
</dbReference>
<evidence type="ECO:0000256" key="7">
    <source>
        <dbReference type="ARBA" id="ARBA00023235"/>
    </source>
</evidence>
<protein>
    <recommendedName>
        <fullName evidence="4 9">Trigger factor</fullName>
        <shortName evidence="9">TF</shortName>
        <ecNumber evidence="3 9">5.2.1.8</ecNumber>
    </recommendedName>
    <alternativeName>
        <fullName evidence="8 9">PPIase</fullName>
    </alternativeName>
</protein>
<dbReference type="Pfam" id="PF05698">
    <property type="entry name" value="Trigger_C"/>
    <property type="match status" value="1"/>
</dbReference>
<dbReference type="InterPro" id="IPR027304">
    <property type="entry name" value="Trigger_fact/SurA_dom_sf"/>
</dbReference>
<dbReference type="Proteomes" id="UP000068196">
    <property type="component" value="Chromosome"/>
</dbReference>
<evidence type="ECO:0000256" key="6">
    <source>
        <dbReference type="ARBA" id="ARBA00023186"/>
    </source>
</evidence>
<dbReference type="Gene3D" id="3.10.50.40">
    <property type="match status" value="1"/>
</dbReference>
<dbReference type="GO" id="GO:0044183">
    <property type="term" value="F:protein folding chaperone"/>
    <property type="evidence" value="ECO:0007669"/>
    <property type="project" value="TreeGrafter"/>
</dbReference>
<dbReference type="InterPro" id="IPR037041">
    <property type="entry name" value="Trigger_fac_C_sf"/>
</dbReference>
<comment type="similarity">
    <text evidence="2 9">Belongs to the FKBP-type PPIase family. Tig subfamily.</text>
</comment>
<sequence length="426" mass="49739">MRLEVEERSSVEKLLNIEVPPEEVNKIIEEVTAEVRKRAKLKGFREGKAPVYLVKKLFKEEIEEKGIERIIQKTLPSALEEKKLEPLLRPRVESIDRLSEGAPFKYSVLVEIRPSFELKKEDYLGLEIEREKDEVSNEEVEKMLEELRYSFSELKKVDEPIEERFAAVIAFSAFDGDNLIPGHQAEALFIDVGTGEFNEKVEKELIGKKPGDKLTVEVEYPESALNPLLAGKKVRYEIEVKEVYKRDLQELTDSFVQTLNLGIDSVEKLKETIKERLLKDKSRKNENQYREKLMEKILEKVDFTVPQRYVEIKFHQLVENLRESLEREGLSFDKMTLSPEKLRERLYPVAEKLSKEEIILDKIAELEGIEISDEEIQRQLQVIQQGLQVPLEEASRIVYYNILPKMLAERVMKFLVENSKPVYKEN</sequence>
<dbReference type="InterPro" id="IPR005215">
    <property type="entry name" value="Trig_fac"/>
</dbReference>
<dbReference type="Pfam" id="PF05697">
    <property type="entry name" value="Trigger_N"/>
    <property type="match status" value="1"/>
</dbReference>
<dbReference type="GO" id="GO:0051301">
    <property type="term" value="P:cell division"/>
    <property type="evidence" value="ECO:0007669"/>
    <property type="project" value="UniProtKB-KW"/>
</dbReference>
<dbReference type="PATRIC" id="fig|1653476.3.peg.1301"/>
<dbReference type="HAMAP" id="MF_00303">
    <property type="entry name" value="Trigger_factor_Tig"/>
    <property type="match status" value="1"/>
</dbReference>
<evidence type="ECO:0000256" key="3">
    <source>
        <dbReference type="ARBA" id="ARBA00013194"/>
    </source>
</evidence>
<dbReference type="PIRSF" id="PIRSF003095">
    <property type="entry name" value="Trigger_factor"/>
    <property type="match status" value="1"/>
</dbReference>
<comment type="subcellular location">
    <subcellularLocation>
        <location evidence="9">Cytoplasm</location>
    </subcellularLocation>
    <text evidence="9">About half TF is bound to the ribosome near the polypeptide exit tunnel while the other half is free in the cytoplasm.</text>
</comment>
<gene>
    <name evidence="9" type="primary">tig</name>
    <name evidence="12" type="ORF">THC_1250</name>
</gene>
<evidence type="ECO:0000259" key="11">
    <source>
        <dbReference type="Pfam" id="PF05698"/>
    </source>
</evidence>
<dbReference type="InterPro" id="IPR036611">
    <property type="entry name" value="Trigger_fac_ribosome-bd_sf"/>
</dbReference>
<dbReference type="GO" id="GO:0043022">
    <property type="term" value="F:ribosome binding"/>
    <property type="evidence" value="ECO:0007669"/>
    <property type="project" value="TreeGrafter"/>
</dbReference>
<evidence type="ECO:0000313" key="13">
    <source>
        <dbReference type="Proteomes" id="UP000068196"/>
    </source>
</evidence>
<dbReference type="GO" id="GO:0003755">
    <property type="term" value="F:peptidyl-prolyl cis-trans isomerase activity"/>
    <property type="evidence" value="ECO:0007669"/>
    <property type="project" value="UniProtKB-UniRule"/>
</dbReference>
<keyword evidence="9" id="KW-0132">Cell division</keyword>
<reference evidence="12 13" key="1">
    <citation type="journal article" date="2016" name="Int. J. Syst. Evol. Microbiol.">
        <title>Caldimicrobium thiodismutans sp. nov., a sulfur-disproportionating bacterium isolated from a hot spring, and emended description of the genus Caldimicrobium.</title>
        <authorList>
            <person name="Kojima H."/>
            <person name="Umezawa K."/>
            <person name="Fukui M."/>
        </authorList>
    </citation>
    <scope>NUCLEOTIDE SEQUENCE [LARGE SCALE GENOMIC DNA]</scope>
    <source>
        <strain evidence="12 13">TF1</strain>
    </source>
</reference>
<dbReference type="KEGG" id="cthi:THC_1250"/>
<dbReference type="OrthoDB" id="9767721at2"/>
<keyword evidence="13" id="KW-1185">Reference proteome</keyword>
<dbReference type="EC" id="5.2.1.8" evidence="3 9"/>
<evidence type="ECO:0000256" key="4">
    <source>
        <dbReference type="ARBA" id="ARBA00016902"/>
    </source>
</evidence>
<keyword evidence="9" id="KW-0963">Cytoplasm</keyword>
<dbReference type="SUPFAM" id="SSF102735">
    <property type="entry name" value="Trigger factor ribosome-binding domain"/>
    <property type="match status" value="1"/>
</dbReference>
<keyword evidence="9" id="KW-0131">Cell cycle</keyword>
<evidence type="ECO:0000259" key="10">
    <source>
        <dbReference type="Pfam" id="PF05697"/>
    </source>
</evidence>
<proteinExistence type="inferred from homology"/>
<keyword evidence="7 9" id="KW-0413">Isomerase</keyword>
<dbReference type="SUPFAM" id="SSF109998">
    <property type="entry name" value="Triger factor/SurA peptide-binding domain-like"/>
    <property type="match status" value="1"/>
</dbReference>
<dbReference type="Gene3D" id="1.10.3120.10">
    <property type="entry name" value="Trigger factor, C-terminal domain"/>
    <property type="match status" value="1"/>
</dbReference>
<dbReference type="STRING" id="1653476.THC_1250"/>
<dbReference type="NCBIfam" id="TIGR00115">
    <property type="entry name" value="tig"/>
    <property type="match status" value="1"/>
</dbReference>
<dbReference type="GO" id="GO:0051083">
    <property type="term" value="P:'de novo' cotranslational protein folding"/>
    <property type="evidence" value="ECO:0007669"/>
    <property type="project" value="TreeGrafter"/>
</dbReference>
<feature type="domain" description="Trigger factor C-terminal" evidence="11">
    <location>
        <begin position="265"/>
        <end position="398"/>
    </location>
</feature>
<evidence type="ECO:0000256" key="5">
    <source>
        <dbReference type="ARBA" id="ARBA00023110"/>
    </source>
</evidence>
<organism evidence="12 13">
    <name type="scientific">Caldimicrobium thiodismutans</name>
    <dbReference type="NCBI Taxonomy" id="1653476"/>
    <lineage>
        <taxon>Bacteria</taxon>
        <taxon>Pseudomonadati</taxon>
        <taxon>Thermodesulfobacteriota</taxon>
        <taxon>Thermodesulfobacteria</taxon>
        <taxon>Thermodesulfobacteriales</taxon>
        <taxon>Thermodesulfobacteriaceae</taxon>
        <taxon>Caldimicrobium</taxon>
    </lineage>
</organism>
<evidence type="ECO:0000256" key="8">
    <source>
        <dbReference type="ARBA" id="ARBA00029986"/>
    </source>
</evidence>
<keyword evidence="5 9" id="KW-0697">Rotamase</keyword>
<keyword evidence="6 9" id="KW-0143">Chaperone</keyword>
<comment type="domain">
    <text evidence="9">Consists of 3 domains; the N-terminus binds the ribosome, the middle domain has PPIase activity, while the C-terminus has intrinsic chaperone activity on its own.</text>
</comment>
<accession>A0A0U5AI91</accession>
<dbReference type="InterPro" id="IPR008881">
    <property type="entry name" value="Trigger_fac_ribosome-bd_bac"/>
</dbReference>
<dbReference type="InterPro" id="IPR046357">
    <property type="entry name" value="PPIase_dom_sf"/>
</dbReference>